<dbReference type="EMBL" id="BAAALT010000161">
    <property type="protein sequence ID" value="GAA1819144.1"/>
    <property type="molecule type" value="Genomic_DNA"/>
</dbReference>
<dbReference type="Gene3D" id="3.90.950.20">
    <property type="entry name" value="CinA-like"/>
    <property type="match status" value="1"/>
</dbReference>
<dbReference type="InterPro" id="IPR036653">
    <property type="entry name" value="CinA-like_C"/>
</dbReference>
<evidence type="ECO:0000259" key="1">
    <source>
        <dbReference type="Pfam" id="PF02464"/>
    </source>
</evidence>
<keyword evidence="3" id="KW-1185">Reference proteome</keyword>
<comment type="caution">
    <text evidence="2">The sequence shown here is derived from an EMBL/GenBank/DDBJ whole genome shotgun (WGS) entry which is preliminary data.</text>
</comment>
<name>A0ABN2MD59_9ACTN</name>
<proteinExistence type="predicted"/>
<protein>
    <submittedName>
        <fullName evidence="2">CinA family protein</fullName>
    </submittedName>
</protein>
<feature type="domain" description="CinA C-terminal" evidence="1">
    <location>
        <begin position="24"/>
        <end position="170"/>
    </location>
</feature>
<reference evidence="2 3" key="1">
    <citation type="journal article" date="2019" name="Int. J. Syst. Evol. Microbiol.">
        <title>The Global Catalogue of Microorganisms (GCM) 10K type strain sequencing project: providing services to taxonomists for standard genome sequencing and annotation.</title>
        <authorList>
            <consortium name="The Broad Institute Genomics Platform"/>
            <consortium name="The Broad Institute Genome Sequencing Center for Infectious Disease"/>
            <person name="Wu L."/>
            <person name="Ma J."/>
        </authorList>
    </citation>
    <scope>NUCLEOTIDE SEQUENCE [LARGE SCALE GENOMIC DNA]</scope>
    <source>
        <strain evidence="2 3">JCM 13250</strain>
    </source>
</reference>
<dbReference type="Pfam" id="PF02464">
    <property type="entry name" value="CinA"/>
    <property type="match status" value="1"/>
</dbReference>
<sequence length="176" mass="17712">MSGPAAARPGSAWAAITVDVAGLPARLIQELVDRKETVAVAESLTGGLLGATIVDAPGASRAFRGGLIVYATELKAALADVPADLLEARGPVDADVAAALAEGARGRCGADWGLATTGVAGPDPQDGVPVGTVFIAVAGPRSEVRQLALDGERAAVRTQTVTAVLRLALEQIAQTR</sequence>
<accession>A0ABN2MD59</accession>
<dbReference type="NCBIfam" id="TIGR00199">
    <property type="entry name" value="PncC_domain"/>
    <property type="match status" value="1"/>
</dbReference>
<dbReference type="Proteomes" id="UP001500218">
    <property type="component" value="Unassembled WGS sequence"/>
</dbReference>
<evidence type="ECO:0000313" key="3">
    <source>
        <dbReference type="Proteomes" id="UP001500218"/>
    </source>
</evidence>
<organism evidence="2 3">
    <name type="scientific">Luedemannella flava</name>
    <dbReference type="NCBI Taxonomy" id="349316"/>
    <lineage>
        <taxon>Bacteria</taxon>
        <taxon>Bacillati</taxon>
        <taxon>Actinomycetota</taxon>
        <taxon>Actinomycetes</taxon>
        <taxon>Micromonosporales</taxon>
        <taxon>Micromonosporaceae</taxon>
        <taxon>Luedemannella</taxon>
    </lineage>
</organism>
<dbReference type="InterPro" id="IPR008136">
    <property type="entry name" value="CinA_C"/>
</dbReference>
<dbReference type="SUPFAM" id="SSF142433">
    <property type="entry name" value="CinA-like"/>
    <property type="match status" value="1"/>
</dbReference>
<gene>
    <name evidence="2" type="ORF">GCM10009682_44710</name>
</gene>
<evidence type="ECO:0000313" key="2">
    <source>
        <dbReference type="EMBL" id="GAA1819144.1"/>
    </source>
</evidence>